<reference evidence="1 2" key="1">
    <citation type="submission" date="2016-01" db="EMBL/GenBank/DDBJ databases">
        <authorList>
            <person name="McClelland M."/>
            <person name="Jain A."/>
            <person name="Saraogi P."/>
            <person name="Mendelson R."/>
            <person name="Westerman R."/>
            <person name="SanMiguel P."/>
            <person name="Csonka L."/>
        </authorList>
    </citation>
    <scope>NUCLEOTIDE SEQUENCE [LARGE SCALE GENOMIC DNA]</scope>
    <source>
        <strain evidence="1 2">R-53146</strain>
    </source>
</reference>
<name>A0A0X3AMU8_9FLAO</name>
<sequence>MMIQNFDNVILENLGFEPLEFDRDYFQWTYQFKKNNLKLDFTYSIDKIISTYLYFNEILIASNFASGLSELSIENNIIIATLSTDKLYRKLKLAPYNITIKWSDEFIL</sequence>
<evidence type="ECO:0000313" key="1">
    <source>
        <dbReference type="EMBL" id="CVK15457.1"/>
    </source>
</evidence>
<dbReference type="RefSeq" id="WP_141656167.1">
    <property type="nucleotide sequence ID" value="NZ_FCOR01000002.1"/>
</dbReference>
<accession>A0A0X3AMU8</accession>
<gene>
    <name evidence="1" type="ORF">Ga0061079_1022</name>
</gene>
<evidence type="ECO:0000313" key="2">
    <source>
        <dbReference type="Proteomes" id="UP000182761"/>
    </source>
</evidence>
<proteinExistence type="predicted"/>
<organism evidence="1 2">
    <name type="scientific">Apibacter mensalis</name>
    <dbReference type="NCBI Taxonomy" id="1586267"/>
    <lineage>
        <taxon>Bacteria</taxon>
        <taxon>Pseudomonadati</taxon>
        <taxon>Bacteroidota</taxon>
        <taxon>Flavobacteriia</taxon>
        <taxon>Flavobacteriales</taxon>
        <taxon>Weeksellaceae</taxon>
        <taxon>Apibacter</taxon>
    </lineage>
</organism>
<dbReference type="Proteomes" id="UP000182761">
    <property type="component" value="Unassembled WGS sequence"/>
</dbReference>
<dbReference type="EMBL" id="FCOR01000002">
    <property type="protein sequence ID" value="CVK15457.1"/>
    <property type="molecule type" value="Genomic_DNA"/>
</dbReference>
<dbReference type="OrthoDB" id="6636781at2"/>
<protein>
    <submittedName>
        <fullName evidence="1">Uncharacterized protein</fullName>
    </submittedName>
</protein>
<keyword evidence="2" id="KW-1185">Reference proteome</keyword>
<dbReference type="AlphaFoldDB" id="A0A0X3AMU8"/>